<protein>
    <submittedName>
        <fullName evidence="1">Uncharacterized protein</fullName>
    </submittedName>
</protein>
<evidence type="ECO:0000313" key="2">
    <source>
        <dbReference type="Proteomes" id="UP000828941"/>
    </source>
</evidence>
<evidence type="ECO:0000313" key="1">
    <source>
        <dbReference type="EMBL" id="KAI4306947.1"/>
    </source>
</evidence>
<dbReference type="Proteomes" id="UP000828941">
    <property type="component" value="Chromosome 12"/>
</dbReference>
<name>A0ACB9LBD5_BAUVA</name>
<sequence>MANHHRHLAALLLTFLLLVSSSSARLLMIGFGSLNKNVIELPTDNIVNGPEKIKAPPHAMPCHMEAATAGRSKYGPLVLNMLPKYVPIPPSGPSGKIHDDPN</sequence>
<reference evidence="1 2" key="1">
    <citation type="journal article" date="2022" name="DNA Res.">
        <title>Chromosomal-level genome assembly of the orchid tree Bauhinia variegata (Leguminosae; Cercidoideae) supports the allotetraploid origin hypothesis of Bauhinia.</title>
        <authorList>
            <person name="Zhong Y."/>
            <person name="Chen Y."/>
            <person name="Zheng D."/>
            <person name="Pang J."/>
            <person name="Liu Y."/>
            <person name="Luo S."/>
            <person name="Meng S."/>
            <person name="Qian L."/>
            <person name="Wei D."/>
            <person name="Dai S."/>
            <person name="Zhou R."/>
        </authorList>
    </citation>
    <scope>NUCLEOTIDE SEQUENCE [LARGE SCALE GENOMIC DNA]</scope>
    <source>
        <strain evidence="1">BV-YZ2020</strain>
    </source>
</reference>
<dbReference type="EMBL" id="CM039437">
    <property type="protein sequence ID" value="KAI4306947.1"/>
    <property type="molecule type" value="Genomic_DNA"/>
</dbReference>
<gene>
    <name evidence="1" type="ORF">L6164_030184</name>
</gene>
<accession>A0ACB9LBD5</accession>
<proteinExistence type="predicted"/>
<comment type="caution">
    <text evidence="1">The sequence shown here is derived from an EMBL/GenBank/DDBJ whole genome shotgun (WGS) entry which is preliminary data.</text>
</comment>
<keyword evidence="2" id="KW-1185">Reference proteome</keyword>
<organism evidence="1 2">
    <name type="scientific">Bauhinia variegata</name>
    <name type="common">Purple orchid tree</name>
    <name type="synonym">Phanera variegata</name>
    <dbReference type="NCBI Taxonomy" id="167791"/>
    <lineage>
        <taxon>Eukaryota</taxon>
        <taxon>Viridiplantae</taxon>
        <taxon>Streptophyta</taxon>
        <taxon>Embryophyta</taxon>
        <taxon>Tracheophyta</taxon>
        <taxon>Spermatophyta</taxon>
        <taxon>Magnoliopsida</taxon>
        <taxon>eudicotyledons</taxon>
        <taxon>Gunneridae</taxon>
        <taxon>Pentapetalae</taxon>
        <taxon>rosids</taxon>
        <taxon>fabids</taxon>
        <taxon>Fabales</taxon>
        <taxon>Fabaceae</taxon>
        <taxon>Cercidoideae</taxon>
        <taxon>Cercideae</taxon>
        <taxon>Bauhiniinae</taxon>
        <taxon>Bauhinia</taxon>
    </lineage>
</organism>